<evidence type="ECO:0000313" key="2">
    <source>
        <dbReference type="Proteomes" id="UP001497453"/>
    </source>
</evidence>
<name>A0ABP1E8S3_9APHY</name>
<accession>A0ABP1E8S3</accession>
<evidence type="ECO:0000313" key="1">
    <source>
        <dbReference type="EMBL" id="CAL1715604.1"/>
    </source>
</evidence>
<dbReference type="Proteomes" id="UP001497453">
    <property type="component" value="Chromosome 8"/>
</dbReference>
<organism evidence="1 2">
    <name type="scientific">Somion occarium</name>
    <dbReference type="NCBI Taxonomy" id="3059160"/>
    <lineage>
        <taxon>Eukaryota</taxon>
        <taxon>Fungi</taxon>
        <taxon>Dikarya</taxon>
        <taxon>Basidiomycota</taxon>
        <taxon>Agaricomycotina</taxon>
        <taxon>Agaricomycetes</taxon>
        <taxon>Polyporales</taxon>
        <taxon>Cerrenaceae</taxon>
        <taxon>Somion</taxon>
    </lineage>
</organism>
<gene>
    <name evidence="1" type="ORF">GFSPODELE1_LOCUS10312</name>
</gene>
<keyword evidence="2" id="KW-1185">Reference proteome</keyword>
<dbReference type="EMBL" id="OZ037951">
    <property type="protein sequence ID" value="CAL1715604.1"/>
    <property type="molecule type" value="Genomic_DNA"/>
</dbReference>
<protein>
    <submittedName>
        <fullName evidence="1">Uncharacterized protein</fullName>
    </submittedName>
</protein>
<reference evidence="2" key="1">
    <citation type="submission" date="2024-04" db="EMBL/GenBank/DDBJ databases">
        <authorList>
            <person name="Shaw F."/>
            <person name="Minotto A."/>
        </authorList>
    </citation>
    <scope>NUCLEOTIDE SEQUENCE [LARGE SCALE GENOMIC DNA]</scope>
</reference>
<sequence>MTSVYHWPSGKRLIQFIDTPSTTHPSVLPLHDHLLVIRINEKCVVLDVYKLQERNSGSDGLLATFGFPPIHRNAFVVESVLIPPCTSSYNILNPSQRHPLFYMEPVLVGVLIQVEFLFYIFTVPTAIFQPGQFIPEYSPRSPIESKIIPWTAWGERYTCVRTATNRSMPMRIFGYNVFTEDEIFNFNPYSHHSLMRHYFQSSVAEYVTLTQALTGDDGRGGFTCDIVSRFPHWKVPLNRPEAVTEATSCEPFESGDGPMLLCISDSEFAAEVYSLG</sequence>
<proteinExistence type="predicted"/>